<dbReference type="InterPro" id="IPR038617">
    <property type="entry name" value="Rhabdovirus_M_sf"/>
</dbReference>
<evidence type="ECO:0000256" key="8">
    <source>
        <dbReference type="ARBA" id="ARBA00022637"/>
    </source>
</evidence>
<keyword evidence="9" id="KW-0946">Virion</keyword>
<evidence type="ECO:0000256" key="7">
    <source>
        <dbReference type="ARBA" id="ARBA00022612"/>
    </source>
</evidence>
<dbReference type="KEGG" id="vg:80538162"/>
<evidence type="ECO:0000256" key="2">
    <source>
        <dbReference type="ARBA" id="ARBA00004650"/>
    </source>
</evidence>
<proteinExistence type="inferred from homology"/>
<dbReference type="GO" id="GO:0039702">
    <property type="term" value="P:viral budding via host ESCRT complex"/>
    <property type="evidence" value="ECO:0007669"/>
    <property type="project" value="UniProtKB-KW"/>
</dbReference>
<dbReference type="RefSeq" id="YP_010799737.1">
    <property type="nucleotide sequence ID" value="NC_076686.1"/>
</dbReference>
<comment type="similarity">
    <text evidence="3">Belongs to the lyssavirus matrix protein family.</text>
</comment>
<sequence length="220" mass="25715">MKKIISLFKPKRDDDDQYLYEMPMVPRARENSISSSVLPRGNMDDQLVVGKIYPSVSQEQLYEEVAKILDMRVEVEAKLRSPHNINFRHIRCMLQGFDAFYSGSQRWKGLVKVMLSICLLGDMEKMGDIFSSMLMRNYRFIWKDGKGPLHGESLRYTQEYDWKYNMENVILTYQVRVVPSISPGGCWSKDSEGMLATLWNDMRLKADRDQELSHVLILKE</sequence>
<organism evidence="12 13">
    <name type="scientific">Frog lyssa-like virus 1</name>
    <dbReference type="NCBI Taxonomy" id="2571313"/>
    <lineage>
        <taxon>Viruses</taxon>
        <taxon>Riboviria</taxon>
        <taxon>Orthornavirae</taxon>
        <taxon>Negarnaviricota</taxon>
        <taxon>Haploviricotina</taxon>
        <taxon>Monjiviricetes</taxon>
        <taxon>Mononegavirales</taxon>
        <taxon>Rhabdoviridae</taxon>
        <taxon>Alpharhabdovirinae</taxon>
        <taxon>Amplylivirus</taxon>
        <taxon>Amplylivirus cinereus</taxon>
    </lineage>
</organism>
<keyword evidence="10" id="KW-0472">Membrane</keyword>
<reference evidence="12" key="1">
    <citation type="submission" date="2019-01" db="EMBL/GenBank/DDBJ databases">
        <title>Amphibian rabies?! Lyssa-like virus sequences in brain transcriptomes of American green treefrogs.</title>
        <authorList>
            <person name="Debat H.J."/>
            <person name="Sinkiewicz D.M."/>
            <person name="Wilczynski W."/>
            <person name="Nibert M.L."/>
        </authorList>
    </citation>
    <scope>NUCLEOTIDE SEQUENCE</scope>
    <source>
        <strain evidence="12">FLLV1-MaleA</strain>
    </source>
</reference>
<protein>
    <recommendedName>
        <fullName evidence="4">Matrix protein</fullName>
    </recommendedName>
</protein>
<keyword evidence="5" id="KW-1187">Viral budding via the host ESCRT complexes</keyword>
<gene>
    <name evidence="12" type="primary">M</name>
</gene>
<dbReference type="GO" id="GO:0039660">
    <property type="term" value="F:structural constituent of virion"/>
    <property type="evidence" value="ECO:0007669"/>
    <property type="project" value="UniProtKB-KW"/>
</dbReference>
<evidence type="ECO:0000256" key="5">
    <source>
        <dbReference type="ARBA" id="ARBA00022462"/>
    </source>
</evidence>
<dbReference type="Gene3D" id="3.10.460.20">
    <property type="entry name" value="Rhabdovirus matrix protein M2"/>
    <property type="match status" value="1"/>
</dbReference>
<evidence type="ECO:0000256" key="9">
    <source>
        <dbReference type="ARBA" id="ARBA00022844"/>
    </source>
</evidence>
<dbReference type="Pfam" id="PF04785">
    <property type="entry name" value="Rhabdo_M2"/>
    <property type="match status" value="1"/>
</dbReference>
<comment type="subcellular location">
    <subcellularLocation>
        <location evidence="1">Host endomembrane system</location>
        <topology evidence="1">Peripheral membrane protein</topology>
    </subcellularLocation>
    <subcellularLocation>
        <location evidence="2">Virion membrane</location>
        <topology evidence="2">Peripheral membrane protein</topology>
    </subcellularLocation>
</comment>
<keyword evidence="6" id="KW-0945">Host-virus interaction</keyword>
<dbReference type="GeneID" id="80538162"/>
<evidence type="ECO:0000256" key="10">
    <source>
        <dbReference type="ARBA" id="ARBA00022870"/>
    </source>
</evidence>
<keyword evidence="13" id="KW-1185">Reference proteome</keyword>
<evidence type="ECO:0000313" key="12">
    <source>
        <dbReference type="EMBL" id="QCF24329.1"/>
    </source>
</evidence>
<accession>A0AAE5ZN33</accession>
<evidence type="ECO:0000313" key="13">
    <source>
        <dbReference type="Proteomes" id="UP000831803"/>
    </source>
</evidence>
<dbReference type="Proteomes" id="UP000831803">
    <property type="component" value="Segment"/>
</dbReference>
<dbReference type="GO" id="GO:0055036">
    <property type="term" value="C:virion membrane"/>
    <property type="evidence" value="ECO:0007669"/>
    <property type="project" value="UniProtKB-SubCell"/>
</dbReference>
<evidence type="ECO:0000256" key="4">
    <source>
        <dbReference type="ARBA" id="ARBA00017678"/>
    </source>
</evidence>
<dbReference type="EMBL" id="MK473367">
    <property type="protein sequence ID" value="QCF24329.1"/>
    <property type="molecule type" value="Viral_cRNA"/>
</dbReference>
<dbReference type="GO" id="GO:0033645">
    <property type="term" value="C:host cell endomembrane system"/>
    <property type="evidence" value="ECO:0007669"/>
    <property type="project" value="UniProtKB-SubCell"/>
</dbReference>
<keyword evidence="10" id="KW-1043">Host membrane</keyword>
<evidence type="ECO:0000256" key="3">
    <source>
        <dbReference type="ARBA" id="ARBA00007784"/>
    </source>
</evidence>
<keyword evidence="7" id="KW-1188">Viral release from host cell</keyword>
<name>A0AAE5ZN33_9RHAB</name>
<evidence type="ECO:0000256" key="6">
    <source>
        <dbReference type="ARBA" id="ARBA00022581"/>
    </source>
</evidence>
<evidence type="ECO:0000256" key="1">
    <source>
        <dbReference type="ARBA" id="ARBA00004531"/>
    </source>
</evidence>
<keyword evidence="11" id="KW-0468">Viral matrix protein</keyword>
<dbReference type="GO" id="GO:0019031">
    <property type="term" value="C:viral envelope"/>
    <property type="evidence" value="ECO:0007669"/>
    <property type="project" value="InterPro"/>
</dbReference>
<evidence type="ECO:0000256" key="11">
    <source>
        <dbReference type="ARBA" id="ARBA00023311"/>
    </source>
</evidence>
<keyword evidence="8" id="KW-1198">Viral budding</keyword>
<dbReference type="InterPro" id="IPR006870">
    <property type="entry name" value="Rhabdo_M"/>
</dbReference>